<dbReference type="PANTHER" id="PTHR12307:SF36">
    <property type="entry name" value="GLYCOGEN-BINDING SUBUNIT 76A"/>
    <property type="match status" value="1"/>
</dbReference>
<dbReference type="InterPro" id="IPR038175">
    <property type="entry name" value="CBM21_dom_sf"/>
</dbReference>
<dbReference type="InterPro" id="IPR050782">
    <property type="entry name" value="PP1_regulatory_subunit_3"/>
</dbReference>
<dbReference type="EMBL" id="LSSL01003569">
    <property type="protein sequence ID" value="OLY80333.1"/>
    <property type="molecule type" value="Genomic_DNA"/>
</dbReference>
<dbReference type="PROSITE" id="PS51159">
    <property type="entry name" value="CBM21"/>
    <property type="match status" value="1"/>
</dbReference>
<name>A0A1R0GTW5_9FUNG</name>
<dbReference type="Gene3D" id="2.60.40.2440">
    <property type="entry name" value="Carbohydrate binding type-21 domain"/>
    <property type="match status" value="1"/>
</dbReference>
<dbReference type="Proteomes" id="UP000187455">
    <property type="component" value="Unassembled WGS sequence"/>
</dbReference>
<sequence>MYISAGPVRGTPSLVNGVNLFNLSKFPTLKTDSKPKTAESNSNLDLKPCMKSSKVKSRRKKSVHFSDTLESSMPFFKCEEPAACSEKYKPESPCTHSMSKLQSIRGPNKLPINYSQPILLDSIRLDSDVNMIYGNARVLNISFEKNVIVRYTTDSWESFKEAKADFSKVLSSSSDGLPGVDCFSFVIELPTPEPSTRSSFSDSINFPTIRKFEFCLKYVVNGSLYWDSNSGNNYAYNVISYTPSFPAKRDSSTVGSSIAASPPDFSLHFKPSVSRNPWELNKPKELVFSSKSNFIQQPSSFSPSKPIVSSGLKHCTSNPILSSKLPLSNGADIPWTSVDYTDFSHSASVGSSVGQAEPGVSERSHFELPSLSHLSSSFNSSQPPIFIKKNKKDLSSTWLSHSPPNFSPPQHSYFASTQC</sequence>
<reference evidence="3 4" key="1">
    <citation type="journal article" date="2016" name="Mol. Biol. Evol.">
        <title>Genome-Wide Survey of Gut Fungi (Harpellales) Reveals the First Horizontally Transferred Ubiquitin Gene from a Mosquito Host.</title>
        <authorList>
            <person name="Wang Y."/>
            <person name="White M.M."/>
            <person name="Kvist S."/>
            <person name="Moncalvo J.M."/>
        </authorList>
    </citation>
    <scope>NUCLEOTIDE SEQUENCE [LARGE SCALE GENOMIC DNA]</scope>
    <source>
        <strain evidence="3 4">ALG-7-W6</strain>
    </source>
</reference>
<evidence type="ECO:0000313" key="3">
    <source>
        <dbReference type="EMBL" id="OLY80333.1"/>
    </source>
</evidence>
<dbReference type="OrthoDB" id="1881at2759"/>
<dbReference type="STRING" id="133383.A0A1R0GTW5"/>
<evidence type="ECO:0000259" key="2">
    <source>
        <dbReference type="PROSITE" id="PS51159"/>
    </source>
</evidence>
<accession>A0A1R0GTW5</accession>
<gene>
    <name evidence="3" type="ORF">AYI68_g5575</name>
</gene>
<dbReference type="GO" id="GO:0000164">
    <property type="term" value="C:protein phosphatase type 1 complex"/>
    <property type="evidence" value="ECO:0007669"/>
    <property type="project" value="TreeGrafter"/>
</dbReference>
<comment type="caution">
    <text evidence="3">The sequence shown here is derived from an EMBL/GenBank/DDBJ whole genome shotgun (WGS) entry which is preliminary data.</text>
</comment>
<dbReference type="Pfam" id="PF03370">
    <property type="entry name" value="CBM_21"/>
    <property type="match status" value="1"/>
</dbReference>
<keyword evidence="4" id="KW-1185">Reference proteome</keyword>
<organism evidence="3 4">
    <name type="scientific">Smittium mucronatum</name>
    <dbReference type="NCBI Taxonomy" id="133383"/>
    <lineage>
        <taxon>Eukaryota</taxon>
        <taxon>Fungi</taxon>
        <taxon>Fungi incertae sedis</taxon>
        <taxon>Zoopagomycota</taxon>
        <taxon>Kickxellomycotina</taxon>
        <taxon>Harpellomycetes</taxon>
        <taxon>Harpellales</taxon>
        <taxon>Legeriomycetaceae</taxon>
        <taxon>Smittium</taxon>
    </lineage>
</organism>
<dbReference type="AlphaFoldDB" id="A0A1R0GTW5"/>
<feature type="domain" description="CBM21" evidence="2">
    <location>
        <begin position="110"/>
        <end position="237"/>
    </location>
</feature>
<feature type="region of interest" description="Disordered" evidence="1">
    <location>
        <begin position="397"/>
        <end position="419"/>
    </location>
</feature>
<dbReference type="GO" id="GO:0008157">
    <property type="term" value="F:protein phosphatase 1 binding"/>
    <property type="evidence" value="ECO:0007669"/>
    <property type="project" value="TreeGrafter"/>
</dbReference>
<protein>
    <submittedName>
        <fullName evidence="3">Protein phosphatase 1 regulatory subunit 3C</fullName>
    </submittedName>
</protein>
<evidence type="ECO:0000256" key="1">
    <source>
        <dbReference type="SAM" id="MobiDB-lite"/>
    </source>
</evidence>
<dbReference type="InterPro" id="IPR005036">
    <property type="entry name" value="CBM21_dom"/>
</dbReference>
<proteinExistence type="predicted"/>
<evidence type="ECO:0000313" key="4">
    <source>
        <dbReference type="Proteomes" id="UP000187455"/>
    </source>
</evidence>
<dbReference type="PANTHER" id="PTHR12307">
    <property type="entry name" value="PROTEIN PHOSPHATASE 1 REGULATORY SUBUNIT"/>
    <property type="match status" value="1"/>
</dbReference>